<proteinExistence type="inferred from homology"/>
<dbReference type="GO" id="GO:0000027">
    <property type="term" value="P:ribosomal large subunit assembly"/>
    <property type="evidence" value="ECO:0007669"/>
    <property type="project" value="UniProtKB-UniRule"/>
</dbReference>
<dbReference type="GO" id="GO:1990904">
    <property type="term" value="C:ribonucleoprotein complex"/>
    <property type="evidence" value="ECO:0007669"/>
    <property type="project" value="UniProtKB-KW"/>
</dbReference>
<dbReference type="GO" id="GO:0003735">
    <property type="term" value="F:structural constituent of ribosome"/>
    <property type="evidence" value="ECO:0007669"/>
    <property type="project" value="InterPro"/>
</dbReference>
<accession>A0A1F4XH42</accession>
<gene>
    <name evidence="7" type="primary">rplT</name>
    <name evidence="9" type="ORF">A2943_03380</name>
</gene>
<evidence type="ECO:0000256" key="5">
    <source>
        <dbReference type="ARBA" id="ARBA00023274"/>
    </source>
</evidence>
<keyword evidence="3 7" id="KW-0694">RNA-binding</keyword>
<dbReference type="PROSITE" id="PS00937">
    <property type="entry name" value="RIBOSOMAL_L20"/>
    <property type="match status" value="1"/>
</dbReference>
<comment type="similarity">
    <text evidence="1 7 8">Belongs to the bacterial ribosomal protein bL20 family.</text>
</comment>
<dbReference type="PANTHER" id="PTHR10986">
    <property type="entry name" value="39S RIBOSOMAL PROTEIN L20"/>
    <property type="match status" value="1"/>
</dbReference>
<sequence>MARVKGGKHSIKRRRKVLGMTKGYRFARSKKERAAREAIVHAGKYAFAHRRDKKNDFRRLWNVRINAGLGKTLSYSKFIGAMNKKKVLVNRKMLAELAEKSPETFARIVKHVS</sequence>
<evidence type="ECO:0000256" key="2">
    <source>
        <dbReference type="ARBA" id="ARBA00022730"/>
    </source>
</evidence>
<comment type="function">
    <text evidence="7 8">Binds directly to 23S ribosomal RNA and is necessary for the in vitro assembly process of the 50S ribosomal subunit. It is not involved in the protein synthesizing functions of that subunit.</text>
</comment>
<dbReference type="SUPFAM" id="SSF74731">
    <property type="entry name" value="Ribosomal protein L20"/>
    <property type="match status" value="1"/>
</dbReference>
<evidence type="ECO:0000256" key="8">
    <source>
        <dbReference type="RuleBase" id="RU000560"/>
    </source>
</evidence>
<keyword evidence="5 7" id="KW-0687">Ribonucleoprotein</keyword>
<evidence type="ECO:0000256" key="4">
    <source>
        <dbReference type="ARBA" id="ARBA00022980"/>
    </source>
</evidence>
<dbReference type="AlphaFoldDB" id="A0A1F4XH42"/>
<evidence type="ECO:0000256" key="6">
    <source>
        <dbReference type="ARBA" id="ARBA00035172"/>
    </source>
</evidence>
<dbReference type="PRINTS" id="PR00062">
    <property type="entry name" value="RIBOSOMALL20"/>
</dbReference>
<keyword evidence="4 7" id="KW-0689">Ribosomal protein</keyword>
<evidence type="ECO:0000256" key="1">
    <source>
        <dbReference type="ARBA" id="ARBA00007698"/>
    </source>
</evidence>
<dbReference type="Gene3D" id="6.10.160.10">
    <property type="match status" value="1"/>
</dbReference>
<reference evidence="9 10" key="1">
    <citation type="journal article" date="2016" name="Nat. Commun.">
        <title>Thousands of microbial genomes shed light on interconnected biogeochemical processes in an aquifer system.</title>
        <authorList>
            <person name="Anantharaman K."/>
            <person name="Brown C.T."/>
            <person name="Hug L.A."/>
            <person name="Sharon I."/>
            <person name="Castelle C.J."/>
            <person name="Probst A.J."/>
            <person name="Thomas B.C."/>
            <person name="Singh A."/>
            <person name="Wilkins M.J."/>
            <person name="Karaoz U."/>
            <person name="Brodie E.L."/>
            <person name="Williams K.H."/>
            <person name="Hubbard S.S."/>
            <person name="Banfield J.F."/>
        </authorList>
    </citation>
    <scope>NUCLEOTIDE SEQUENCE [LARGE SCALE GENOMIC DNA]</scope>
</reference>
<dbReference type="InterPro" id="IPR035566">
    <property type="entry name" value="Ribosomal_protein_bL20_C"/>
</dbReference>
<dbReference type="Pfam" id="PF00453">
    <property type="entry name" value="Ribosomal_L20"/>
    <property type="match status" value="1"/>
</dbReference>
<dbReference type="InterPro" id="IPR005813">
    <property type="entry name" value="Ribosomal_bL20"/>
</dbReference>
<dbReference type="GO" id="GO:0019843">
    <property type="term" value="F:rRNA binding"/>
    <property type="evidence" value="ECO:0007669"/>
    <property type="project" value="UniProtKB-UniRule"/>
</dbReference>
<dbReference type="GO" id="GO:0006412">
    <property type="term" value="P:translation"/>
    <property type="evidence" value="ECO:0007669"/>
    <property type="project" value="InterPro"/>
</dbReference>
<comment type="caution">
    <text evidence="9">The sequence shown here is derived from an EMBL/GenBank/DDBJ whole genome shotgun (WGS) entry which is preliminary data.</text>
</comment>
<dbReference type="STRING" id="1797243.A2943_03380"/>
<dbReference type="FunFam" id="1.10.1900.20:FF:000001">
    <property type="entry name" value="50S ribosomal protein L20"/>
    <property type="match status" value="1"/>
</dbReference>
<dbReference type="HAMAP" id="MF_00382">
    <property type="entry name" value="Ribosomal_bL20"/>
    <property type="match status" value="1"/>
</dbReference>
<evidence type="ECO:0000256" key="7">
    <source>
        <dbReference type="HAMAP-Rule" id="MF_00382"/>
    </source>
</evidence>
<evidence type="ECO:0000256" key="3">
    <source>
        <dbReference type="ARBA" id="ARBA00022884"/>
    </source>
</evidence>
<organism evidence="9 10">
    <name type="scientific">Candidatus Adlerbacteria bacterium RIFCSPLOWO2_01_FULL_51_16</name>
    <dbReference type="NCBI Taxonomy" id="1797243"/>
    <lineage>
        <taxon>Bacteria</taxon>
        <taxon>Candidatus Adleribacteriota</taxon>
    </lineage>
</organism>
<dbReference type="InterPro" id="IPR049946">
    <property type="entry name" value="RIBOSOMAL_L20_CS"/>
</dbReference>
<dbReference type="EMBL" id="MEWX01000007">
    <property type="protein sequence ID" value="OGC81031.1"/>
    <property type="molecule type" value="Genomic_DNA"/>
</dbReference>
<evidence type="ECO:0000313" key="10">
    <source>
        <dbReference type="Proteomes" id="UP000176185"/>
    </source>
</evidence>
<keyword evidence="2 7" id="KW-0699">rRNA-binding</keyword>
<name>A0A1F4XH42_9BACT</name>
<protein>
    <recommendedName>
        <fullName evidence="6 7">Large ribosomal subunit protein bL20</fullName>
    </recommendedName>
</protein>
<dbReference type="CDD" id="cd07026">
    <property type="entry name" value="Ribosomal_L20"/>
    <property type="match status" value="1"/>
</dbReference>
<dbReference type="Gene3D" id="1.10.1900.20">
    <property type="entry name" value="Ribosomal protein L20"/>
    <property type="match status" value="1"/>
</dbReference>
<evidence type="ECO:0000313" key="9">
    <source>
        <dbReference type="EMBL" id="OGC81031.1"/>
    </source>
</evidence>
<dbReference type="NCBIfam" id="TIGR01032">
    <property type="entry name" value="rplT_bact"/>
    <property type="match status" value="1"/>
</dbReference>
<dbReference type="GO" id="GO:0005840">
    <property type="term" value="C:ribosome"/>
    <property type="evidence" value="ECO:0007669"/>
    <property type="project" value="UniProtKB-KW"/>
</dbReference>
<dbReference type="Proteomes" id="UP000176185">
    <property type="component" value="Unassembled WGS sequence"/>
</dbReference>